<dbReference type="InterPro" id="IPR020568">
    <property type="entry name" value="Ribosomal_Su5_D2-typ_SF"/>
</dbReference>
<reference evidence="16" key="2">
    <citation type="submission" date="2023-06" db="EMBL/GenBank/DDBJ databases">
        <authorList>
            <person name="Zeman M."/>
            <person name="Kubasova T."/>
            <person name="Jahodarova E."/>
            <person name="Nykrynova M."/>
            <person name="Rychlik I."/>
        </authorList>
    </citation>
    <scope>NUCLEOTIDE SEQUENCE</scope>
    <source>
        <strain evidence="16">ET39</strain>
    </source>
</reference>
<comment type="function">
    <text evidence="12 13">Catalyzes the ATP-dependent phosphorylation of L-homoserine to L-homoserine phosphate.</text>
</comment>
<evidence type="ECO:0000256" key="2">
    <source>
        <dbReference type="ARBA" id="ARBA00007370"/>
    </source>
</evidence>
<reference evidence="16" key="1">
    <citation type="submission" date="2023-06" db="EMBL/GenBank/DDBJ databases">
        <title>Identification and characterization of horizontal gene transfer across gut microbiota members of farm animals based on homology search.</title>
        <authorList>
            <person name="Schwarzerova J."/>
            <person name="Nykrynova M."/>
            <person name="Jureckova K."/>
            <person name="Cejkova D."/>
            <person name="Rychlik I."/>
        </authorList>
    </citation>
    <scope>NUCLEOTIDE SEQUENCE</scope>
    <source>
        <strain evidence="16">ET39</strain>
    </source>
</reference>
<evidence type="ECO:0000313" key="17">
    <source>
        <dbReference type="Proteomes" id="UP001529340"/>
    </source>
</evidence>
<evidence type="ECO:0000256" key="4">
    <source>
        <dbReference type="ARBA" id="ARBA00017858"/>
    </source>
</evidence>
<evidence type="ECO:0000256" key="7">
    <source>
        <dbReference type="ARBA" id="ARBA00022697"/>
    </source>
</evidence>
<evidence type="ECO:0000259" key="14">
    <source>
        <dbReference type="Pfam" id="PF00288"/>
    </source>
</evidence>
<comment type="similarity">
    <text evidence="2 13">Belongs to the GHMP kinase family. Homoserine kinase subfamily.</text>
</comment>
<dbReference type="Gene3D" id="3.30.230.10">
    <property type="match status" value="1"/>
</dbReference>
<dbReference type="EMBL" id="JAUDCG010000013">
    <property type="protein sequence ID" value="MDM8156835.1"/>
    <property type="molecule type" value="Genomic_DNA"/>
</dbReference>
<dbReference type="PRINTS" id="PR00958">
    <property type="entry name" value="HOMSERKINASE"/>
</dbReference>
<dbReference type="InterPro" id="IPR006203">
    <property type="entry name" value="GHMP_knse_ATP-bd_CS"/>
</dbReference>
<evidence type="ECO:0000256" key="9">
    <source>
        <dbReference type="ARBA" id="ARBA00022777"/>
    </source>
</evidence>
<keyword evidence="6 13" id="KW-0808">Transferase</keyword>
<evidence type="ECO:0000256" key="13">
    <source>
        <dbReference type="HAMAP-Rule" id="MF_00384"/>
    </source>
</evidence>
<feature type="binding site" evidence="13">
    <location>
        <begin position="83"/>
        <end position="93"/>
    </location>
    <ligand>
        <name>ATP</name>
        <dbReference type="ChEBI" id="CHEBI:30616"/>
    </ligand>
</feature>
<dbReference type="InterPro" id="IPR013750">
    <property type="entry name" value="GHMP_kinase_C_dom"/>
</dbReference>
<keyword evidence="10 13" id="KW-0067">ATP-binding</keyword>
<evidence type="ECO:0000313" key="16">
    <source>
        <dbReference type="EMBL" id="MDM8156835.1"/>
    </source>
</evidence>
<accession>A0ABT7UD06</accession>
<protein>
    <recommendedName>
        <fullName evidence="4 13">Homoserine kinase</fullName>
        <shortName evidence="13">HK</shortName>
        <shortName evidence="13">HSK</shortName>
        <ecNumber evidence="3 13">2.7.1.39</ecNumber>
    </recommendedName>
</protein>
<evidence type="ECO:0000256" key="12">
    <source>
        <dbReference type="ARBA" id="ARBA00049954"/>
    </source>
</evidence>
<dbReference type="Pfam" id="PF00288">
    <property type="entry name" value="GHMP_kinases_N"/>
    <property type="match status" value="1"/>
</dbReference>
<comment type="caution">
    <text evidence="16">The sequence shown here is derived from an EMBL/GenBank/DDBJ whole genome shotgun (WGS) entry which is preliminary data.</text>
</comment>
<comment type="pathway">
    <text evidence="1 13">Amino-acid biosynthesis; L-threonine biosynthesis; L-threonine from L-aspartate: step 4/5.</text>
</comment>
<dbReference type="Gene3D" id="3.30.70.890">
    <property type="entry name" value="GHMP kinase, C-terminal domain"/>
    <property type="match status" value="1"/>
</dbReference>
<evidence type="ECO:0000256" key="5">
    <source>
        <dbReference type="ARBA" id="ARBA00022605"/>
    </source>
</evidence>
<feature type="domain" description="GHMP kinase N-terminal" evidence="14">
    <location>
        <begin position="53"/>
        <end position="138"/>
    </location>
</feature>
<keyword evidence="17" id="KW-1185">Reference proteome</keyword>
<keyword evidence="9 13" id="KW-0418">Kinase</keyword>
<evidence type="ECO:0000259" key="15">
    <source>
        <dbReference type="Pfam" id="PF08544"/>
    </source>
</evidence>
<dbReference type="NCBIfam" id="TIGR00191">
    <property type="entry name" value="thrB"/>
    <property type="match status" value="1"/>
</dbReference>
<dbReference type="InterPro" id="IPR036554">
    <property type="entry name" value="GHMP_kinase_C_sf"/>
</dbReference>
<name>A0ABT7UD06_9FIRM</name>
<comment type="subcellular location">
    <subcellularLocation>
        <location evidence="13">Cytoplasm</location>
    </subcellularLocation>
</comment>
<dbReference type="Proteomes" id="UP001529340">
    <property type="component" value="Unassembled WGS sequence"/>
</dbReference>
<keyword evidence="5 13" id="KW-0028">Amino-acid biosynthesis</keyword>
<dbReference type="PANTHER" id="PTHR20861:SF1">
    <property type="entry name" value="HOMOSERINE KINASE"/>
    <property type="match status" value="1"/>
</dbReference>
<evidence type="ECO:0000256" key="8">
    <source>
        <dbReference type="ARBA" id="ARBA00022741"/>
    </source>
</evidence>
<keyword evidence="13" id="KW-0963">Cytoplasm</keyword>
<dbReference type="InterPro" id="IPR006204">
    <property type="entry name" value="GHMP_kinase_N_dom"/>
</dbReference>
<evidence type="ECO:0000256" key="10">
    <source>
        <dbReference type="ARBA" id="ARBA00022840"/>
    </source>
</evidence>
<dbReference type="PIRSF" id="PIRSF000676">
    <property type="entry name" value="Homoser_kin"/>
    <property type="match status" value="1"/>
</dbReference>
<keyword evidence="8 13" id="KW-0547">Nucleotide-binding</keyword>
<dbReference type="SUPFAM" id="SSF54211">
    <property type="entry name" value="Ribosomal protein S5 domain 2-like"/>
    <property type="match status" value="1"/>
</dbReference>
<dbReference type="InterPro" id="IPR000870">
    <property type="entry name" value="Homoserine_kinase"/>
</dbReference>
<dbReference type="SUPFAM" id="SSF55060">
    <property type="entry name" value="GHMP Kinase, C-terminal domain"/>
    <property type="match status" value="1"/>
</dbReference>
<dbReference type="PANTHER" id="PTHR20861">
    <property type="entry name" value="HOMOSERINE/4-DIPHOSPHOCYTIDYL-2-C-METHYL-D-ERYTHRITOL KINASE"/>
    <property type="match status" value="1"/>
</dbReference>
<evidence type="ECO:0000256" key="3">
    <source>
        <dbReference type="ARBA" id="ARBA00012078"/>
    </source>
</evidence>
<sequence length="301" mass="32554">MIRVRVPATSANLGVGYDCLGMALTLYGTFTFDFSQKGIVVSGCPKEYQNADNLVLQAFFSALRAWGLPLPEGVALQIDTEIPVARGLGSSASCIAAGVLAAHAYGRGSETIDAQEVLRQCLQLEAHPDNLAPAITGGLCASFLSQSADDDLPRPFVATYPIQERYRFVTVIPDYEVHTQKARTLLPKTMRYADAVYQMGRCAAICKGLENGDEDLVRHACTDRMQEPYRKQLIPEYDAVRSLAFANGASAFYISGSGPTMIAIVDRSRSEALCAQLADAYPSWQVHCLSAAEQGGVVEDE</sequence>
<dbReference type="GO" id="GO:0004413">
    <property type="term" value="F:homoserine kinase activity"/>
    <property type="evidence" value="ECO:0007669"/>
    <property type="project" value="UniProtKB-EC"/>
</dbReference>
<dbReference type="PROSITE" id="PS00627">
    <property type="entry name" value="GHMP_KINASES_ATP"/>
    <property type="match status" value="1"/>
</dbReference>
<dbReference type="Pfam" id="PF08544">
    <property type="entry name" value="GHMP_kinases_C"/>
    <property type="match status" value="1"/>
</dbReference>
<dbReference type="InterPro" id="IPR014721">
    <property type="entry name" value="Ribsml_uS5_D2-typ_fold_subgr"/>
</dbReference>
<proteinExistence type="inferred from homology"/>
<comment type="catalytic activity">
    <reaction evidence="11 13">
        <text>L-homoserine + ATP = O-phospho-L-homoserine + ADP + H(+)</text>
        <dbReference type="Rhea" id="RHEA:13985"/>
        <dbReference type="ChEBI" id="CHEBI:15378"/>
        <dbReference type="ChEBI" id="CHEBI:30616"/>
        <dbReference type="ChEBI" id="CHEBI:57476"/>
        <dbReference type="ChEBI" id="CHEBI:57590"/>
        <dbReference type="ChEBI" id="CHEBI:456216"/>
        <dbReference type="EC" id="2.7.1.39"/>
    </reaction>
</comment>
<dbReference type="HAMAP" id="MF_00384">
    <property type="entry name" value="Homoser_kinase"/>
    <property type="match status" value="1"/>
</dbReference>
<organism evidence="16 17">
    <name type="scientific">Amedibacillus dolichus</name>
    <dbReference type="NCBI Taxonomy" id="31971"/>
    <lineage>
        <taxon>Bacteria</taxon>
        <taxon>Bacillati</taxon>
        <taxon>Bacillota</taxon>
        <taxon>Erysipelotrichia</taxon>
        <taxon>Erysipelotrichales</taxon>
        <taxon>Erysipelotrichaceae</taxon>
        <taxon>Amedibacillus</taxon>
    </lineage>
</organism>
<dbReference type="RefSeq" id="WP_289607302.1">
    <property type="nucleotide sequence ID" value="NZ_JAUDCG010000013.1"/>
</dbReference>
<keyword evidence="7 13" id="KW-0791">Threonine biosynthesis</keyword>
<feature type="domain" description="GHMP kinase C-terminal" evidence="15">
    <location>
        <begin position="207"/>
        <end position="282"/>
    </location>
</feature>
<gene>
    <name evidence="13 16" type="primary">thrB</name>
    <name evidence="16" type="ORF">QUV96_04195</name>
</gene>
<evidence type="ECO:0000256" key="11">
    <source>
        <dbReference type="ARBA" id="ARBA00049375"/>
    </source>
</evidence>
<dbReference type="EC" id="2.7.1.39" evidence="3 13"/>
<evidence type="ECO:0000256" key="1">
    <source>
        <dbReference type="ARBA" id="ARBA00005015"/>
    </source>
</evidence>
<evidence type="ECO:0000256" key="6">
    <source>
        <dbReference type="ARBA" id="ARBA00022679"/>
    </source>
</evidence>